<feature type="repeat" description="NHL" evidence="6">
    <location>
        <begin position="4960"/>
        <end position="5003"/>
    </location>
</feature>
<dbReference type="InterPro" id="IPR050952">
    <property type="entry name" value="TRIM-NHL_E3_ligases"/>
</dbReference>
<reference evidence="10 11" key="1">
    <citation type="journal article" date="2013" name="Int. J. Syst. Evol. Microbiol.">
        <title>Marinoscillum luteum sp. nov., isolated from marine sediment.</title>
        <authorList>
            <person name="Cha I.T."/>
            <person name="Park S.J."/>
            <person name="Kim S.J."/>
            <person name="Kim J.G."/>
            <person name="Jung M.Y."/>
            <person name="Shin K.S."/>
            <person name="Kwon K.K."/>
            <person name="Yang S.H."/>
            <person name="Seo Y.S."/>
            <person name="Rhee S.K."/>
        </authorList>
    </citation>
    <scope>NUCLEOTIDE SEQUENCE [LARGE SCALE GENOMIC DNA]</scope>
    <source>
        <strain evidence="10 11">KCTC 23939</strain>
    </source>
</reference>
<dbReference type="SUPFAM" id="SSF49899">
    <property type="entry name" value="Concanavalin A-like lectins/glucanases"/>
    <property type="match status" value="9"/>
</dbReference>
<dbReference type="NCBIfam" id="NF033510">
    <property type="entry name" value="Ca_tandemer"/>
    <property type="match status" value="3"/>
</dbReference>
<dbReference type="SMART" id="SM00060">
    <property type="entry name" value="FN3"/>
    <property type="match status" value="4"/>
</dbReference>
<dbReference type="SMART" id="SM00282">
    <property type="entry name" value="LamG"/>
    <property type="match status" value="7"/>
</dbReference>
<dbReference type="InterPro" id="IPR044016">
    <property type="entry name" value="Big_13"/>
</dbReference>
<dbReference type="InterPro" id="IPR028994">
    <property type="entry name" value="Integrin_alpha_N"/>
</dbReference>
<protein>
    <submittedName>
        <fullName evidence="10">LamG-like jellyroll fold domain-containing protein</fullName>
    </submittedName>
</protein>
<dbReference type="SUPFAM" id="SSF69318">
    <property type="entry name" value="Integrin alpha N-terminal domain"/>
    <property type="match status" value="1"/>
</dbReference>
<keyword evidence="5" id="KW-0966">Cell projection</keyword>
<evidence type="ECO:0000313" key="10">
    <source>
        <dbReference type="EMBL" id="MFH6983766.1"/>
    </source>
</evidence>
<dbReference type="InterPro" id="IPR013783">
    <property type="entry name" value="Ig-like_fold"/>
</dbReference>
<evidence type="ECO:0000313" key="11">
    <source>
        <dbReference type="Proteomes" id="UP001610063"/>
    </source>
</evidence>
<dbReference type="PROSITE" id="PS50853">
    <property type="entry name" value="FN3"/>
    <property type="match status" value="1"/>
</dbReference>
<evidence type="ECO:0000256" key="1">
    <source>
        <dbReference type="ARBA" id="ARBA00004316"/>
    </source>
</evidence>
<keyword evidence="7" id="KW-0812">Transmembrane</keyword>
<dbReference type="SUPFAM" id="SSF63825">
    <property type="entry name" value="YWTD domain"/>
    <property type="match status" value="1"/>
</dbReference>
<feature type="repeat" description="NHL" evidence="6">
    <location>
        <begin position="4733"/>
        <end position="4776"/>
    </location>
</feature>
<proteinExistence type="predicted"/>
<dbReference type="Pfam" id="PF19077">
    <property type="entry name" value="Big_13"/>
    <property type="match status" value="2"/>
</dbReference>
<keyword evidence="4" id="KW-1015">Disulfide bond</keyword>
<dbReference type="InterPro" id="IPR011042">
    <property type="entry name" value="6-blade_b-propeller_TolB-like"/>
</dbReference>
<dbReference type="InterPro" id="IPR001791">
    <property type="entry name" value="Laminin_G"/>
</dbReference>
<dbReference type="InterPro" id="IPR036116">
    <property type="entry name" value="FN3_sf"/>
</dbReference>
<keyword evidence="3" id="KW-0677">Repeat</keyword>
<dbReference type="Pfam" id="PF01436">
    <property type="entry name" value="NHL"/>
    <property type="match status" value="1"/>
</dbReference>
<gene>
    <name evidence="10" type="ORF">ACHKAR_09960</name>
</gene>
<comment type="subcellular location">
    <subcellularLocation>
        <location evidence="1">Cell projection</location>
    </subcellularLocation>
</comment>
<comment type="caution">
    <text evidence="10">The sequence shown here is derived from an EMBL/GenBank/DDBJ whole genome shotgun (WGS) entry which is preliminary data.</text>
</comment>
<feature type="repeat" description="NHL" evidence="6">
    <location>
        <begin position="4869"/>
        <end position="4908"/>
    </location>
</feature>
<keyword evidence="2" id="KW-0732">Signal</keyword>
<dbReference type="Pfam" id="PF13385">
    <property type="entry name" value="Laminin_G_3"/>
    <property type="match status" value="9"/>
</dbReference>
<evidence type="ECO:0000256" key="2">
    <source>
        <dbReference type="ARBA" id="ARBA00022729"/>
    </source>
</evidence>
<feature type="repeat" description="NHL" evidence="6">
    <location>
        <begin position="4912"/>
        <end position="4955"/>
    </location>
</feature>
<dbReference type="PANTHER" id="PTHR24104:SF25">
    <property type="entry name" value="PROTEIN LIN-41"/>
    <property type="match status" value="1"/>
</dbReference>
<dbReference type="SUPFAM" id="SSF101898">
    <property type="entry name" value="NHL repeat"/>
    <property type="match status" value="1"/>
</dbReference>
<evidence type="ECO:0000256" key="4">
    <source>
        <dbReference type="ARBA" id="ARBA00023157"/>
    </source>
</evidence>
<feature type="domain" description="Cadherin" evidence="8">
    <location>
        <begin position="5837"/>
        <end position="5955"/>
    </location>
</feature>
<dbReference type="PANTHER" id="PTHR24104">
    <property type="entry name" value="E3 UBIQUITIN-PROTEIN LIGASE NHLRC1-RELATED"/>
    <property type="match status" value="1"/>
</dbReference>
<evidence type="ECO:0000256" key="5">
    <source>
        <dbReference type="ARBA" id="ARBA00023273"/>
    </source>
</evidence>
<dbReference type="InterPro" id="IPR044048">
    <property type="entry name" value="Big_12"/>
</dbReference>
<dbReference type="Pfam" id="PF17170">
    <property type="entry name" value="DUF5128"/>
    <property type="match status" value="1"/>
</dbReference>
<dbReference type="InterPro" id="IPR003961">
    <property type="entry name" value="FN3_dom"/>
</dbReference>
<dbReference type="PROSITE" id="PS50268">
    <property type="entry name" value="CADHERIN_2"/>
    <property type="match status" value="1"/>
</dbReference>
<dbReference type="RefSeq" id="WP_395417307.1">
    <property type="nucleotide sequence ID" value="NZ_JBIPKE010000016.1"/>
</dbReference>
<feature type="repeat" description="NHL" evidence="6">
    <location>
        <begin position="4818"/>
        <end position="4862"/>
    </location>
</feature>
<sequence length="5962" mass="623810">MMTTRSIAHRSGAISFRLIFPLAFFNVFGRSKNFQASSRLYPTALRALALVFFFSVSFLGFGQNYSLNYSGDETVFTDGNVPDSVVASNARTIEFWIKPALDNASYKYIFNIGPTSATNFFAVYYRNGNVIFNNYQTDITIGAVATSTWHHVAIVFDGASTISTYLDGVAGGSGGAAINTTQTVLSIGALNYNGTAEQWFIGQIDEFRIWDVARDITAINATKDVSLVGDESNLVAYYDFNDGTGSSSLTDLAGGNNVTTISGINTSTDWMTGAPIDLSIIYWSESAGGLIKEFDGNSSSTLLSALTSPSGVAFGAGTIYWSELTSIKKNDGATSTLVTGLGSARDIGLDLGANKIYWTDFSNGNVGRSNLDGSGVENILTSQTSPFGLDIDLTNGKIYFVELGTSVKRANLDGSGLETLVTGANANDVRDVAVSPATNKMFWSSGSDTRIRQSALDGTSQVDFITGIASPYGLAVDEEYGKIYWSQGGTSIHSANLDGSGQMTYVSGLSSNSWISLASPNVPDVTAPTPSISSTTTEITGLSTFEITIDFGETVQNFELGDISVGMGTASNLQTSDSISFTADITPATALGVKVEIIEGVLTDLASNANNTSNQLIVPFTVNTVSVVGLPGGTEYLTFQQNLNAWEVVLEASNGNNFAFRINDDAALDFGDDPGYDGVPDLGGQNLYLGADGLYVLNLGDSLAWYGATLINSLGMIGDALPEGYGGPDTDMTYQGSGVYNLSSIDLLTGTWTVRANNDNSRNWGDIGPNGVLDQQGPAIAATAGVYNVTVDLITRTYSVTAPPNYVLSFDGANDRVELTRTQVTGGLTYEAWVKPAASVGVSGYDGSSGMTIIGDMNNDVGFSFGLTNSQLEMHHFNGSWQSVIGSTTLATDGTWYHVALTHDQSSGDVVLYLNGAVEQTGNIPWNANATYHSFNRIGSSHSTGGIEGDFFQGEIDEVRIWDDVRTATEISANYLNEVTGSEPNLISYYDFSDGSGPTLTDKSITGNDGIISGAVWNTTGPPLGPPILDMTAPFFTNSTPTITGVDDNDATLTVRLNETGQVHWGVYTQANTLSAEDVKNGIGTGGVIFGALNVPTANLDAVQLINSLAPSTSYYLYIAPEDSSGNFGALIEAQFTTDPAPENAMAFDGSSGYIALPSGFESIITQNFTVEAWINPNSIDRYAAIVDHMEWTGGSLSGYMLTLHETGELVARVYTGTDVVNDIRTPISAGSWQHVAMTYDGVQLKLYLNGNLEESTSASGLIDYSPVPSSHNIGRFHDSNEEYFFNGQIDEVRIWDVARTQGQIQSAFSTSLTSGSGLIASYVFNQSSYTLLDQTINGHNGGLNGGVSYVPSTALSTDITGPVLNNLAFANIGSTNVDLLFESDEEADLYYVFTQSATPPSAQQIIDGENELGATATDHAGTFESASAGSHDFGIGDNPASLPELIPNTQYYAYIVAEDSSGNRSAILTGDFTTNPLPVDLTFTTLSVAGTTLEQGSSDNLIYKVQMDVSAGTATMIGMFFSPTGTYIPSDITQFNYYHSIGVDDFENAVHLLSRGFFSGEAPAPDGALGLFFDSVYTDTTVYWYVTVDISATATGGNTLGIAAPSVGGNFGINESSNKIDGGLAASGTYTITTPPENALHFDGSDDYIDGGDLSSQMTSTGNFTIEAWVKSSTGGNMNIVHFGGNAGGDTNISLKSSTGSVFTINSSGHPGPIAGSPSTNDGIWHHVAAVYDGTDLTLYVDGVPETPDNTFDFDIDYSIFHIGNNSALNTPWNGEIDDVRIWNVARSATDILGNLTTKISSAPGLVASYDFNLDAGTALTDLTGNGHDGTLTNFDFLGTSSDWIASTVPSCAPNGKFIGATDSNWNDPSNWCGGVVPAANNVSENIVVSINSDITENQDLVLNANDFQVASGASLVLNLNSNSVQLTNNATFTNNGTVSVSNGTGVNATAGSFINNGVFFFEAGTQLASPTGTFVNNGILKGFFTVTNDFTNPVAGTVAPGASPGCANFVSDFTNAGTLEVEIDGTNPCSQYDQITVGGTANLAGTLNVTLGFTPISGNEFVIIDAAAISGTFTTVNLPDANWSIAYDFPGTGQVSLTYIDPSEMIGSTGPGGVGSTDGTSPLQLWVKADAGTNTTVDAGAITTWSDQSGYGRTMTNGTSPTYQGNVINGQPVVRFSYGQYVEALGFTDNFTSSGFTVFTVAQWTGTGTQGYIGFKSQTGAGFNGGTTFFLDDSNGSPTDLRISSPSSGVLGNNQWSADNRSPRLLSFTRSTSLLNGYDGGTNVVSNVNEGAIYDGTQPWMIGRYNNDNLLYFTGDVAEFILFEGVLNTASRTVVENHLSAKYDIAHTVDLYAGDTGPNGDFDFDVIGIGKEADGSDPEGSAQGLALTNAGFLQDNGDYIFAGHDGTAHAIVQSDLPVGYANRWARSWYVDVTDSTTIGTGGLATLTFDFDEAGLGLPNANLALITRPGTTGSYAVASTDFLIAGNKVSFTLDASAIIDGHTYTIADDFEPNNALLFDGVAGNYVQGPSLAGQITNDFTFETWFRTTASDHRMMIALGDHLGGAGAQAQLKVNSNSVLFGVNAVSSVVSPSATYTDGSWHHAAGVYSGTLLTLYLDGELIDTTSAALSMDLSAFKIGDHSGGNLVWDGELDNMRIWNVARTQSEIIANAYNTLLSDTTLVVSYDFNSSSGTTLFDGTVNGLDGTLVGTPPAWVSSTAWDIDIFAPIFEAGYPTITNINENDFDLTVQLNEEGTVYYVVLPDSATVPSNDDIKAGTDGLGGAAVVASSFPVNLIGSEVIANITGLSEGTSYDVYIVAEDDEGAPNTQKMATAFDITTLVFPENALSFDGTDDYVEVAANAAFEFSSGTIEAWIKPASNTENKVIAGVRSSDTQTRWSIHVNAGNDYFLIWNGSGSATVPVPIEPGTWYHVAFNISGSDTEVFVNGVSYGFAGIGMSALTGEPLLIGSPGSTQPSEFFEGEMDELRIWNTHRTQSEIFNNMNLSLATGSGLVASYDFNTGLPGGNNTGLNTLMDISGNGYDGTLNAFDLVGDTSNWVASEAFAPIIYQVSAANLNNLSVNWQPTNRGQVYVDINDASNFAGVPYATGHQIGNGSNSTSIVTGLSLSPNTRYFARIYYQDGGFTSPYSDTVEFMINAGSALNFDGTNDFVVANETEGTFSNLTISAWVRPTSLAASQWIYWRGNTGSLDGAELYITNTGQLVYGESDGTYEAATSAGSLPVSQWSHVAATKSGTNVQLYINGVPDGNNAAVSGVPPSGHFAIGARHRTTTANYFVGDIDEVSIWNIARSQAEIQATINNTLSGNENGLVAYYRFDEGDTAAVNTGIGAPEIIDLSGNGNVGTMSGFAKTGATSNWVASGAFTLDNNTAPLAPTEVIAFSSSLNNITLQWKDNSYNETGYLIENADDYDFTLNVDTIVANLGVNATSFVHSAGADQGYFYRVTPVNGSETGASTSEVEFATTKSFPGYALSFDGIADSVDMGSTGDLQISGALTYEVWIKTTQTQGFIFGKRNGNDLGDLASSIELDGTGKVQGSIYDGSAGFPDVIQSNTAVNDGEWHHVAFVFEPAVALRLYIDGALDKTFGISSTTINGASYPFRVGKYPTSSSAFFDGEMDEIRVWNDVRSDAEISDNLYHDLKGNESNLVAYYPMDENSGTKLVDRSVNTNNGDIGGAGFIVSDVPLGPPMNLLSSTPSVNETNIARGANIQMTFDANVDAATLTGNIVVMGSHSGITAGTFTGGGTSVITFDPDEDFLAGEYISATITENVRGLDGEVAVPYNLQFAVATGPFQGAFVEQTTGLEGVVDGAAAWADYDGDGDLDVAVSGYGFDYTFVIAKIFNNSGGTFTDIGASLTGVYEGSLDWGDYDSDGDLDLFATGFNDGGNRTSILYQNNAGTFTDVGGPFQGVAFSEADWGDFDNDGDLDLIVQGQYDPSNNASTIVYRNDAGTFVNHTAGLVGVYKGDVAWGDYDNDGDLDIVSSGYTSNNDSIRTIIYENDGGLFTDIGAVLEGKVLGSVGWGDYDNDGDLDLMVSGSNTDSTPIIYRNDAGSFVDIAAGLLENSEGEMAWGDYDGDGDLDLVINGSGTTNGPTTTLYTNNAGTFVITDLGLRDYLYSTVDWGDYDNDGDLDLLLTGTDDFNGGRIALFSNALAPPTVLNPTNVSTTGFTPNLIAPSGAVDLIVDVSSDSTFGSFVSQGVSVGTSGGVDITVALTAGTEYFYRAKTDFGGGEESSYYISNGFMVQPGNALPFTGNDYVEVFDNLVLEPTGDFTIEFWFNTDVTGNVVFLEKGVSDAEYSVQQSSGDKLGIYVNGGWMETNLSYNDSTWHHAAFVYRGPGDGTIYVDGVEDVNAGSVAALGTPVYSFGRLTIGDRRTGGSFNIEGLMDEVRIWDDERTFSEINDNRFYTLVGDEQGLIAYYQFDEIVNSTNLSNLSTNKFLDGELKNMDGIEWISSGALGAVGTVVSITADEANPAGSAIASELDWNIQFTSPVTGLTPANFTLNSSGIGGGSFISSVTEVDGFNWTVTATVDTGDGTIGVDFTNDTGLNATMTNAPFVGEVYTVDRTAPTTTLTSSEPDPSNSGSFTVDITFSEGVTGLGLGSVSVGNGIASNLIDIDGISYTVDIAPSTDGVVSVDLVAGAAQDIAGNDNSAASTFYINYDATSPTPVISSLEPDPTNSSPFIVNIDFSEPVTGFDLTDVNVTNGAKANLVETLNFAYDSQFGSAGSADGQFNDPYGIVEDGSGDIWVADRLNNRIQEFDPAGNFMQSISFSAPIGLAVDGSDNLYVTRTNNLVYKIDQSGAALLTIGTSGSGAGQFANPSDVAIDHATGDIYVTDYNNAKFLKYNSGGDFQWEVGSNGSGDGQFNYPTGIVVSGSTVYVTDDNNNRVQAFDTSGNFQFVLGSPGTGDGQLQGVDKIDVDGAGNVYVLDRNNHRFQVFTSGGNYLSQFGSGIGSADGQFNFPRGISFSASGDVLISDGGNNRIQRIKGGPSGNFSFELTPSADGSITVDVGGGAATDLAGNVNNSATQFSITADSQGPDVTIDQSGAQSDPTNGTIVYDVIFSEPISGFTDDTNVDFASSTVGGSLSGSVTEVAPFDGTTYTLTVSGMTGTGDVVVNIQGGAATDLAGNFNSVSTSTDNTVTYDDVPPGLTITTPIASDNYVNSAEASSVIISGTSDAEDGRTVTLTIFDGSTTLNPTSVVSGSSWSVPVDFSSLADGNVTITADVTDLAGNAATSVNANVTLDRTSPALTLSSPISGDDQINNSEVSSVTLSGTSGAEDGQTVNLTIFDGSTTLSPGATMSGGAWSIVVDFSSLAEGNVSITADVDDLAGNSATSASANVTVDRTVPTLTINSPIAGDDIINMSEVSSVTVSGTSDAEDGRTVTLTIFDGSTTLNPSAVVSGSSWSVPVDFSSLADGNVTITADVSDLAGNPATSVNTNVTLDQTAPSVLVFSSEPNPTNSSTFTIDVSFDEPVTGFDISDILVVNASLGNFVDLDGLNYTVDVSPDADGVVTIDVAGSVAQDASANDNSAATQFTITSDRTAPTVVLSTTEPDPTNSGIIPVSIAFSEGMSGFDLTDLTVGNGAASNFVDIDGTNYSVDVYPSSDGLVTVDISAGSAFDAAFNGNVSASPLSITYDSSAPTLDFVGIYSSNSNYIWAMVGDDVFVDFTSSEDIENVTVYIAGNLAVIDDLSDADDKTWSASYTMQSGDTESSIPFTIDFQDLSGNAGVQATSTTDASDVTFDKTDPGITGNGTHNIIENTSAIGTYSSGEIVIWSLSGDDASTMTIDGSGNLNFVSPRDFETPGDFDGDNVYDVVLEATDEAGNIGTLAVSVTVTDLDEINPVISGNGTPSVQENTTSVGTYTADESVTWSLSGTDASAFSITSGVLTFVSAPDFESPGDGGSNNVYDVIVTGTDGSGNVGTLAVSVTVTDADEINPVISGNGTPS</sequence>
<dbReference type="Pfam" id="PF13517">
    <property type="entry name" value="FG-GAP_3"/>
    <property type="match status" value="2"/>
</dbReference>
<dbReference type="SMART" id="SM00135">
    <property type="entry name" value="LY"/>
    <property type="match status" value="4"/>
</dbReference>
<dbReference type="InterPro" id="IPR001258">
    <property type="entry name" value="NHL_repeat"/>
</dbReference>
<dbReference type="SUPFAM" id="SSF49265">
    <property type="entry name" value="Fibronectin type III"/>
    <property type="match status" value="1"/>
</dbReference>
<feature type="transmembrane region" description="Helical" evidence="7">
    <location>
        <begin position="40"/>
        <end position="61"/>
    </location>
</feature>
<dbReference type="InterPro" id="IPR002126">
    <property type="entry name" value="Cadherin-like_dom"/>
</dbReference>
<keyword evidence="11" id="KW-1185">Reference proteome</keyword>
<dbReference type="Pfam" id="PF19078">
    <property type="entry name" value="Big_12"/>
    <property type="match status" value="4"/>
</dbReference>
<dbReference type="InterPro" id="IPR013517">
    <property type="entry name" value="FG-GAP"/>
</dbReference>
<dbReference type="InterPro" id="IPR032812">
    <property type="entry name" value="SbsA_Ig"/>
</dbReference>
<evidence type="ECO:0000259" key="8">
    <source>
        <dbReference type="PROSITE" id="PS50268"/>
    </source>
</evidence>
<dbReference type="InterPro" id="IPR000033">
    <property type="entry name" value="LDLR_classB_rpt"/>
</dbReference>
<evidence type="ECO:0000256" key="3">
    <source>
        <dbReference type="ARBA" id="ARBA00022737"/>
    </source>
</evidence>
<evidence type="ECO:0000256" key="6">
    <source>
        <dbReference type="PROSITE-ProRule" id="PRU00504"/>
    </source>
</evidence>
<dbReference type="InterPro" id="IPR006558">
    <property type="entry name" value="LamG-like"/>
</dbReference>
<evidence type="ECO:0000256" key="7">
    <source>
        <dbReference type="SAM" id="Phobius"/>
    </source>
</evidence>
<keyword evidence="7" id="KW-0472">Membrane</keyword>
<dbReference type="Proteomes" id="UP001610063">
    <property type="component" value="Unassembled WGS sequence"/>
</dbReference>
<dbReference type="Pfam" id="PF13205">
    <property type="entry name" value="Big_5"/>
    <property type="match status" value="1"/>
</dbReference>
<dbReference type="PROSITE" id="PS51120">
    <property type="entry name" value="LDLRB"/>
    <property type="match status" value="2"/>
</dbReference>
<evidence type="ECO:0000259" key="9">
    <source>
        <dbReference type="PROSITE" id="PS50853"/>
    </source>
</evidence>
<dbReference type="EMBL" id="JBIPKE010000016">
    <property type="protein sequence ID" value="MFH6983766.1"/>
    <property type="molecule type" value="Genomic_DNA"/>
</dbReference>
<accession>A0ABW7N8V4</accession>
<feature type="domain" description="Fibronectin type-III" evidence="9">
    <location>
        <begin position="3390"/>
        <end position="3483"/>
    </location>
</feature>
<dbReference type="SMART" id="SM00560">
    <property type="entry name" value="LamGL"/>
    <property type="match status" value="8"/>
</dbReference>
<name>A0ABW7N8V4_9BACT</name>
<dbReference type="CDD" id="cd00110">
    <property type="entry name" value="LamG"/>
    <property type="match status" value="1"/>
</dbReference>
<dbReference type="PROSITE" id="PS51125">
    <property type="entry name" value="NHL"/>
    <property type="match status" value="5"/>
</dbReference>
<feature type="non-terminal residue" evidence="10">
    <location>
        <position position="5962"/>
    </location>
</feature>
<keyword evidence="7" id="KW-1133">Transmembrane helix</keyword>
<dbReference type="Gene3D" id="2.60.120.200">
    <property type="match status" value="9"/>
</dbReference>
<dbReference type="Gene3D" id="2.60.40.10">
    <property type="entry name" value="Immunoglobulins"/>
    <property type="match status" value="4"/>
</dbReference>
<dbReference type="InterPro" id="IPR013320">
    <property type="entry name" value="ConA-like_dom_sf"/>
</dbReference>
<dbReference type="Gene3D" id="2.120.10.30">
    <property type="entry name" value="TolB, C-terminal domain"/>
    <property type="match status" value="5"/>
</dbReference>
<organism evidence="10 11">
    <name type="scientific">Marinoscillum luteum</name>
    <dbReference type="NCBI Taxonomy" id="861051"/>
    <lineage>
        <taxon>Bacteria</taxon>
        <taxon>Pseudomonadati</taxon>
        <taxon>Bacteroidota</taxon>
        <taxon>Cytophagia</taxon>
        <taxon>Cytophagales</taxon>
        <taxon>Reichenbachiellaceae</taxon>
        <taxon>Marinoscillum</taxon>
    </lineage>
</organism>